<dbReference type="InterPro" id="IPR053354">
    <property type="entry name" value="MGDG_epimerase"/>
</dbReference>
<dbReference type="Proteomes" id="UP000054408">
    <property type="component" value="Unassembled WGS sequence"/>
</dbReference>
<accession>A0A0L0DMX1</accession>
<organism evidence="2 3">
    <name type="scientific">Thecamonas trahens ATCC 50062</name>
    <dbReference type="NCBI Taxonomy" id="461836"/>
    <lineage>
        <taxon>Eukaryota</taxon>
        <taxon>Apusozoa</taxon>
        <taxon>Apusomonadida</taxon>
        <taxon>Apusomonadidae</taxon>
        <taxon>Thecamonas</taxon>
    </lineage>
</organism>
<feature type="compositionally biased region" description="Low complexity" evidence="1">
    <location>
        <begin position="641"/>
        <end position="659"/>
    </location>
</feature>
<proteinExistence type="predicted"/>
<evidence type="ECO:0000313" key="2">
    <source>
        <dbReference type="EMBL" id="KNC53381.1"/>
    </source>
</evidence>
<feature type="compositionally biased region" description="Low complexity" evidence="1">
    <location>
        <begin position="539"/>
        <end position="596"/>
    </location>
</feature>
<dbReference type="eggNOG" id="ENOG502QU61">
    <property type="taxonomic scope" value="Eukaryota"/>
</dbReference>
<dbReference type="STRING" id="461836.A0A0L0DMX1"/>
<dbReference type="EMBL" id="GL349481">
    <property type="protein sequence ID" value="KNC53381.1"/>
    <property type="molecule type" value="Genomic_DNA"/>
</dbReference>
<dbReference type="RefSeq" id="XP_013754426.1">
    <property type="nucleotide sequence ID" value="XM_013898972.1"/>
</dbReference>
<sequence>MTVDQRAMIDEENGLRELFATRREDAAISNPYVGLVNVHGEMDTFRYAAETPEEAAVPKLLTRDRVAIVPGESSVVDAATFASRWEAFSKGVFKGMNWNNMFVAGGAVLSNVQVAPSPGAQGSDIDIFLYGLPTDAAANAKLREIHATIQANSGANCDVIRTHRAVTIIGEYPFRHIQIILKVYKSPAEVLLGFDVDSCCVGYDGTSVWTAKRARRALNKGYNLVNMTRRSLTYETRLKKYAKRGYAVAVPNLDKARVDPNILTRSEKNAQGLAKLLIYEYQSRHGSFRKSYSRETGTAVNQYTVDAVEEYETIHTASDYADVFIPWGPRWYSKQILRLLSKKDRAQYFQQARSNFQHKHIFVSGIDAAVNGPVGHEVWCIHCRSKLQLEADASGKYVSNQLTWLRDTPAMQDFENGRTRTLITGSFFPTIESNWMKNCYLPDGAPAPSPHPLQISGGGASSSRYGDGGFNKRKSSKVAKKKQAARKQTAKKSSSSMFGGSSKQSSPFGSKQSPSLFGTKIANPFGAPAQPQPAENQYAANPFGAPAQPQPAQNQYAANPFGAPAQPQPAQNQYAANPFGAPAQPQPAQNQYAANPFGAPAQSAPAQNQYAANPFGAPAQSAPSLSANDMRRQAGMGGFGQSQPQPQSPNPSFGASASGTAAGSLQSVIASKVQPSMNPMSVALIIIKLFNKAGMIDSDAKNTLKDLALQQDYRIWGAIDSFHIDNDVEDLADTFNRVIKITRANSTFSGPSNF</sequence>
<dbReference type="PANTHER" id="PTHR43558:SF6">
    <property type="entry name" value="REDUCTASE, PUTATIVE (AFU_ORTHOLOGUE AFUA_3G10540)-RELATED"/>
    <property type="match status" value="1"/>
</dbReference>
<feature type="compositionally biased region" description="Polar residues" evidence="1">
    <location>
        <begin position="507"/>
        <end position="516"/>
    </location>
</feature>
<feature type="compositionally biased region" description="Low complexity" evidence="1">
    <location>
        <begin position="491"/>
        <end position="506"/>
    </location>
</feature>
<feature type="region of interest" description="Disordered" evidence="1">
    <location>
        <begin position="450"/>
        <end position="659"/>
    </location>
</feature>
<dbReference type="GeneID" id="25567473"/>
<protein>
    <submittedName>
        <fullName evidence="2">Uncharacterized protein</fullName>
    </submittedName>
</protein>
<dbReference type="Pfam" id="PF26128">
    <property type="entry name" value="Gad2"/>
    <property type="match status" value="1"/>
</dbReference>
<keyword evidence="3" id="KW-1185">Reference proteome</keyword>
<gene>
    <name evidence="2" type="ORF">AMSG_08886</name>
</gene>
<evidence type="ECO:0000313" key="3">
    <source>
        <dbReference type="Proteomes" id="UP000054408"/>
    </source>
</evidence>
<name>A0A0L0DMX1_THETB</name>
<dbReference type="PANTHER" id="PTHR43558">
    <property type="entry name" value="REDUCTASE, PUTATIVE (AFU_ORTHOLOGUE AFUA_3G10540)-RELATED"/>
    <property type="match status" value="1"/>
</dbReference>
<reference evidence="2 3" key="1">
    <citation type="submission" date="2010-05" db="EMBL/GenBank/DDBJ databases">
        <title>The Genome Sequence of Thecamonas trahens ATCC 50062.</title>
        <authorList>
            <consortium name="The Broad Institute Genome Sequencing Platform"/>
            <person name="Russ C."/>
            <person name="Cuomo C."/>
            <person name="Shea T."/>
            <person name="Young S.K."/>
            <person name="Zeng Q."/>
            <person name="Koehrsen M."/>
            <person name="Haas B."/>
            <person name="Borodovsky M."/>
            <person name="Guigo R."/>
            <person name="Alvarado L."/>
            <person name="Berlin A."/>
            <person name="Bochicchio J."/>
            <person name="Borenstein D."/>
            <person name="Chapman S."/>
            <person name="Chen Z."/>
            <person name="Freedman E."/>
            <person name="Gellesch M."/>
            <person name="Goldberg J."/>
            <person name="Griggs A."/>
            <person name="Gujja S."/>
            <person name="Heilman E."/>
            <person name="Heiman D."/>
            <person name="Hepburn T."/>
            <person name="Howarth C."/>
            <person name="Jen D."/>
            <person name="Larson L."/>
            <person name="Mehta T."/>
            <person name="Park D."/>
            <person name="Pearson M."/>
            <person name="Roberts A."/>
            <person name="Saif S."/>
            <person name="Shenoy N."/>
            <person name="Sisk P."/>
            <person name="Stolte C."/>
            <person name="Sykes S."/>
            <person name="Thomson T."/>
            <person name="Walk T."/>
            <person name="White J."/>
            <person name="Yandava C."/>
            <person name="Burger G."/>
            <person name="Gray M.W."/>
            <person name="Holland P.W.H."/>
            <person name="King N."/>
            <person name="Lang F.B.F."/>
            <person name="Roger A.J."/>
            <person name="Ruiz-Trillo I."/>
            <person name="Lander E."/>
            <person name="Nusbaum C."/>
        </authorList>
    </citation>
    <scope>NUCLEOTIDE SEQUENCE [LARGE SCALE GENOMIC DNA]</scope>
    <source>
        <strain evidence="2 3">ATCC 50062</strain>
    </source>
</reference>
<dbReference type="AlphaFoldDB" id="A0A0L0DMX1"/>
<feature type="compositionally biased region" description="Basic residues" evidence="1">
    <location>
        <begin position="471"/>
        <end position="490"/>
    </location>
</feature>
<dbReference type="OrthoDB" id="539213at2759"/>
<evidence type="ECO:0000256" key="1">
    <source>
        <dbReference type="SAM" id="MobiDB-lite"/>
    </source>
</evidence>